<organism evidence="21 22">
    <name type="scientific">Heyndrickxia coagulans</name>
    <name type="common">Weizmannia coagulans</name>
    <dbReference type="NCBI Taxonomy" id="1398"/>
    <lineage>
        <taxon>Bacteria</taxon>
        <taxon>Bacillati</taxon>
        <taxon>Bacillota</taxon>
        <taxon>Bacilli</taxon>
        <taxon>Bacillales</taxon>
        <taxon>Bacillaceae</taxon>
        <taxon>Heyndrickxia</taxon>
    </lineage>
</organism>
<evidence type="ECO:0000313" key="22">
    <source>
        <dbReference type="Proteomes" id="UP000075304"/>
    </source>
</evidence>
<keyword evidence="9 21" id="KW-0378">Hydrolase</keyword>
<dbReference type="GO" id="GO:0000703">
    <property type="term" value="F:oxidized pyrimidine nucleobase lesion DNA N-glycosylase activity"/>
    <property type="evidence" value="ECO:0007669"/>
    <property type="project" value="TreeGrafter"/>
</dbReference>
<dbReference type="SMART" id="SM01232">
    <property type="entry name" value="H2TH"/>
    <property type="match status" value="1"/>
</dbReference>
<protein>
    <recommendedName>
        <fullName evidence="5">Formamidopyrimidine-DNA glycosylase</fullName>
        <ecNumber evidence="4">4.2.99.18</ecNumber>
    </recommendedName>
    <alternativeName>
        <fullName evidence="16">DNA-(apurinic or apyrimidinic site) lyase MutM</fullName>
    </alternativeName>
</protein>
<evidence type="ECO:0000256" key="4">
    <source>
        <dbReference type="ARBA" id="ARBA00012720"/>
    </source>
</evidence>
<dbReference type="InterPro" id="IPR020629">
    <property type="entry name" value="FPG_Glyclase"/>
</dbReference>
<dbReference type="PROSITE" id="PS51068">
    <property type="entry name" value="FPG_CAT"/>
    <property type="match status" value="1"/>
</dbReference>
<evidence type="ECO:0000256" key="12">
    <source>
        <dbReference type="ARBA" id="ARBA00023204"/>
    </source>
</evidence>
<dbReference type="RefSeq" id="WP_061574133.1">
    <property type="nucleotide sequence ID" value="NZ_JAABON010000020.1"/>
</dbReference>
<evidence type="ECO:0000256" key="7">
    <source>
        <dbReference type="ARBA" id="ARBA00022763"/>
    </source>
</evidence>
<evidence type="ECO:0000256" key="3">
    <source>
        <dbReference type="ARBA" id="ARBA00011245"/>
    </source>
</evidence>
<evidence type="ECO:0000256" key="17">
    <source>
        <dbReference type="ARBA" id="ARBA00044632"/>
    </source>
</evidence>
<dbReference type="PANTHER" id="PTHR42697">
    <property type="entry name" value="ENDONUCLEASE 8"/>
    <property type="match status" value="1"/>
</dbReference>
<keyword evidence="6" id="KW-0479">Metal-binding</keyword>
<comment type="subunit">
    <text evidence="3">Monomer.</text>
</comment>
<sequence length="267" mass="30696">MPELPEMETYKKGLASLIGGRAITNAMIQREKSINIPAGKLTKAVANQKVKSISRRAKYLIFQLENGSCLLLHLMLGGWMFFGKEEDKPDRTIQVQLSFGDRRLFFIGLRLGYLHLLTPEAVQAEFEKIGPEPLDPHFTLAVFQQRMQQRRDILKTVLTNQEVLAGIGNRYSDEILWHAQLRPDQKAGHLDNQQLARLYESIRFILQKGIEQGGYMEHPLHKGDGKTGCYQMYVHGREDEPCPRCSTPIRKKEISSHKTYFCPYCQY</sequence>
<evidence type="ECO:0000256" key="9">
    <source>
        <dbReference type="ARBA" id="ARBA00022801"/>
    </source>
</evidence>
<comment type="cofactor">
    <cofactor evidence="1">
        <name>Zn(2+)</name>
        <dbReference type="ChEBI" id="CHEBI:29105"/>
    </cofactor>
</comment>
<evidence type="ECO:0000259" key="20">
    <source>
        <dbReference type="PROSITE" id="PS51068"/>
    </source>
</evidence>
<dbReference type="InterPro" id="IPR000214">
    <property type="entry name" value="Znf_DNA_glyclase/AP_lyase"/>
</dbReference>
<evidence type="ECO:0000313" key="21">
    <source>
        <dbReference type="EMBL" id="KYC73666.1"/>
    </source>
</evidence>
<name>A0A150KJJ9_HEYCO</name>
<dbReference type="GO" id="GO:0003690">
    <property type="term" value="F:double-stranded DNA binding"/>
    <property type="evidence" value="ECO:0007669"/>
    <property type="project" value="UniProtKB-ARBA"/>
</dbReference>
<evidence type="ECO:0000256" key="16">
    <source>
        <dbReference type="ARBA" id="ARBA00030638"/>
    </source>
</evidence>
<evidence type="ECO:0000256" key="10">
    <source>
        <dbReference type="ARBA" id="ARBA00022833"/>
    </source>
</evidence>
<evidence type="ECO:0000256" key="11">
    <source>
        <dbReference type="ARBA" id="ARBA00023125"/>
    </source>
</evidence>
<evidence type="ECO:0000256" key="5">
    <source>
        <dbReference type="ARBA" id="ARBA00016240"/>
    </source>
</evidence>
<comment type="similarity">
    <text evidence="2">Belongs to the FPG family.</text>
</comment>
<dbReference type="FunFam" id="1.10.8.50:FF:000003">
    <property type="entry name" value="Formamidopyrimidine-DNA glycosylase"/>
    <property type="match status" value="1"/>
</dbReference>
<evidence type="ECO:0000256" key="8">
    <source>
        <dbReference type="ARBA" id="ARBA00022771"/>
    </source>
</evidence>
<dbReference type="Pfam" id="PF01149">
    <property type="entry name" value="Fapy_DNA_glyco"/>
    <property type="match status" value="1"/>
</dbReference>
<dbReference type="GO" id="GO:0006284">
    <property type="term" value="P:base-excision repair"/>
    <property type="evidence" value="ECO:0007669"/>
    <property type="project" value="InterPro"/>
</dbReference>
<gene>
    <name evidence="21" type="ORF">B4099_2153</name>
</gene>
<keyword evidence="11" id="KW-0238">DNA-binding</keyword>
<accession>A0A150KJJ9</accession>
<dbReference type="GO" id="GO:0008270">
    <property type="term" value="F:zinc ion binding"/>
    <property type="evidence" value="ECO:0007669"/>
    <property type="project" value="UniProtKB-KW"/>
</dbReference>
<keyword evidence="7" id="KW-0227">DNA damage</keyword>
<dbReference type="NCBIfam" id="NF002211">
    <property type="entry name" value="PRK01103.1"/>
    <property type="match status" value="1"/>
</dbReference>
<dbReference type="PANTHER" id="PTHR42697:SF1">
    <property type="entry name" value="ENDONUCLEASE 8"/>
    <property type="match status" value="1"/>
</dbReference>
<evidence type="ECO:0000256" key="18">
    <source>
        <dbReference type="PROSITE-ProRule" id="PRU00391"/>
    </source>
</evidence>
<keyword evidence="14" id="KW-0511">Multifunctional enzyme</keyword>
<feature type="domain" description="FPG-type" evidence="19">
    <location>
        <begin position="233"/>
        <end position="267"/>
    </location>
</feature>
<dbReference type="GO" id="GO:0003684">
    <property type="term" value="F:damaged DNA binding"/>
    <property type="evidence" value="ECO:0007669"/>
    <property type="project" value="InterPro"/>
</dbReference>
<evidence type="ECO:0000256" key="13">
    <source>
        <dbReference type="ARBA" id="ARBA00023239"/>
    </source>
</evidence>
<dbReference type="InterPro" id="IPR015886">
    <property type="entry name" value="H2TH_FPG"/>
</dbReference>
<dbReference type="SMART" id="SM00898">
    <property type="entry name" value="Fapy_DNA_glyco"/>
    <property type="match status" value="1"/>
</dbReference>
<dbReference type="PROSITE" id="PS51066">
    <property type="entry name" value="ZF_FPG_2"/>
    <property type="match status" value="1"/>
</dbReference>
<dbReference type="GO" id="GO:0140078">
    <property type="term" value="F:class I DNA-(apurinic or apyrimidinic site) endonuclease activity"/>
    <property type="evidence" value="ECO:0007669"/>
    <property type="project" value="UniProtKB-EC"/>
</dbReference>
<dbReference type="Pfam" id="PF06827">
    <property type="entry name" value="zf-FPG_IleRS"/>
    <property type="match status" value="1"/>
</dbReference>
<evidence type="ECO:0000256" key="15">
    <source>
        <dbReference type="ARBA" id="ARBA00023295"/>
    </source>
</evidence>
<evidence type="ECO:0000256" key="2">
    <source>
        <dbReference type="ARBA" id="ARBA00009409"/>
    </source>
</evidence>
<evidence type="ECO:0000256" key="1">
    <source>
        <dbReference type="ARBA" id="ARBA00001947"/>
    </source>
</evidence>
<keyword evidence="13" id="KW-0456">Lyase</keyword>
<dbReference type="AlphaFoldDB" id="A0A150KJJ9"/>
<dbReference type="Pfam" id="PF06831">
    <property type="entry name" value="H2TH"/>
    <property type="match status" value="1"/>
</dbReference>
<proteinExistence type="inferred from homology"/>
<reference evidence="21 22" key="1">
    <citation type="submission" date="2016-01" db="EMBL/GenBank/DDBJ databases">
        <title>Genome Sequences of Twelve Sporeforming Bacillus Species Isolated from Foods.</title>
        <authorList>
            <person name="Berendsen E.M."/>
            <person name="Wells-Bennik M.H."/>
            <person name="Krawcyk A.O."/>
            <person name="De Jong A."/>
            <person name="Holsappel S."/>
            <person name="Eijlander R.T."/>
            <person name="Kuipers O.P."/>
        </authorList>
    </citation>
    <scope>NUCLEOTIDE SEQUENCE [LARGE SCALE GENOMIC DNA]</scope>
    <source>
        <strain evidence="21 22">B4099</strain>
    </source>
</reference>
<keyword evidence="15 21" id="KW-0326">Glycosidase</keyword>
<comment type="catalytic activity">
    <reaction evidence="17">
        <text>2'-deoxyribonucleotide-(2'-deoxyribose 5'-phosphate)-2'-deoxyribonucleotide-DNA = a 3'-end 2'-deoxyribonucleotide-(2,3-dehydro-2,3-deoxyribose 5'-phosphate)-DNA + a 5'-end 5'-phospho-2'-deoxyribonucleoside-DNA + H(+)</text>
        <dbReference type="Rhea" id="RHEA:66592"/>
        <dbReference type="Rhea" id="RHEA-COMP:13180"/>
        <dbReference type="Rhea" id="RHEA-COMP:16897"/>
        <dbReference type="Rhea" id="RHEA-COMP:17067"/>
        <dbReference type="ChEBI" id="CHEBI:15378"/>
        <dbReference type="ChEBI" id="CHEBI:136412"/>
        <dbReference type="ChEBI" id="CHEBI:157695"/>
        <dbReference type="ChEBI" id="CHEBI:167181"/>
        <dbReference type="EC" id="4.2.99.18"/>
    </reaction>
</comment>
<dbReference type="PATRIC" id="fig|1398.25.peg.2610"/>
<dbReference type="InterPro" id="IPR010663">
    <property type="entry name" value="Znf_FPG/IleRS"/>
</dbReference>
<dbReference type="SUPFAM" id="SSF57716">
    <property type="entry name" value="Glucocorticoid receptor-like (DNA-binding domain)"/>
    <property type="match status" value="1"/>
</dbReference>
<dbReference type="Proteomes" id="UP000075304">
    <property type="component" value="Unassembled WGS sequence"/>
</dbReference>
<comment type="caution">
    <text evidence="21">The sequence shown here is derived from an EMBL/GenBank/DDBJ whole genome shotgun (WGS) entry which is preliminary data.</text>
</comment>
<dbReference type="GO" id="GO:0008534">
    <property type="term" value="F:oxidized purine nucleobase lesion DNA N-glycosylase activity"/>
    <property type="evidence" value="ECO:0007669"/>
    <property type="project" value="InterPro"/>
</dbReference>
<dbReference type="Gene3D" id="1.10.8.50">
    <property type="match status" value="1"/>
</dbReference>
<dbReference type="EC" id="4.2.99.18" evidence="4"/>
<evidence type="ECO:0000256" key="14">
    <source>
        <dbReference type="ARBA" id="ARBA00023268"/>
    </source>
</evidence>
<dbReference type="NCBIfam" id="TIGR00577">
    <property type="entry name" value="fpg"/>
    <property type="match status" value="1"/>
</dbReference>
<dbReference type="InterPro" id="IPR012319">
    <property type="entry name" value="FPG_cat"/>
</dbReference>
<dbReference type="Gene3D" id="3.20.190.10">
    <property type="entry name" value="MutM-like, N-terminal"/>
    <property type="match status" value="1"/>
</dbReference>
<dbReference type="SUPFAM" id="SSF46946">
    <property type="entry name" value="S13-like H2TH domain"/>
    <property type="match status" value="1"/>
</dbReference>
<dbReference type="InterPro" id="IPR035937">
    <property type="entry name" value="FPG_N"/>
</dbReference>
<dbReference type="EMBL" id="LQYI01000005">
    <property type="protein sequence ID" value="KYC73666.1"/>
    <property type="molecule type" value="Genomic_DNA"/>
</dbReference>
<dbReference type="SUPFAM" id="SSF81624">
    <property type="entry name" value="N-terminal domain of MutM-like DNA repair proteins"/>
    <property type="match status" value="1"/>
</dbReference>
<keyword evidence="8 18" id="KW-0863">Zinc-finger</keyword>
<feature type="domain" description="Formamidopyrimidine-DNA glycosylase catalytic" evidence="20">
    <location>
        <begin position="2"/>
        <end position="106"/>
    </location>
</feature>
<dbReference type="InterPro" id="IPR010979">
    <property type="entry name" value="Ribosomal_uS13-like_H2TH"/>
</dbReference>
<evidence type="ECO:0000259" key="19">
    <source>
        <dbReference type="PROSITE" id="PS51066"/>
    </source>
</evidence>
<keyword evidence="10" id="KW-0862">Zinc</keyword>
<evidence type="ECO:0000256" key="6">
    <source>
        <dbReference type="ARBA" id="ARBA00022723"/>
    </source>
</evidence>
<keyword evidence="12" id="KW-0234">DNA repair</keyword>